<sequence length="297" mass="30953">MRKTAAAVAGLALALVLGACGDKPADNGAAPAPGDSGGLNALFGDAQELVRAASFKADTAKTAKFTMEMTAEGQNVTAKGEGRFDGPNTAMSMTMSMPGAPDAMEMRTIGTDVYMKMPEGQGAALGTDKPWIKLSLGGDDPISKTFGAIMTKSTEQSDPRRSLEMIQKAGKITKSEQTQLDGQPADHYWVDLDLVKMVDMMLEGMPAEVAGKAKESMQGKSVVIPMELWLNAEKLPVQVTMDMGAVSQAIAESGGAPASAPGNAAEGKVTMKYTDWGAPVTVEAPPADQVGEIKIPK</sequence>
<name>A0A4Q7J1V2_9PSEU</name>
<dbReference type="OrthoDB" id="3427828at2"/>
<comment type="caution">
    <text evidence="2">The sequence shown here is derived from an EMBL/GenBank/DDBJ whole genome shotgun (WGS) entry which is preliminary data.</text>
</comment>
<proteinExistence type="predicted"/>
<evidence type="ECO:0000313" key="3">
    <source>
        <dbReference type="Proteomes" id="UP000292003"/>
    </source>
</evidence>
<reference evidence="2 3" key="1">
    <citation type="submission" date="2019-02" db="EMBL/GenBank/DDBJ databases">
        <title>Draft genome sequence of Amycolatopsis sp. 8-3EHSu isolated from roots of Suaeda maritima.</title>
        <authorList>
            <person name="Duangmal K."/>
            <person name="Chantavorakit T."/>
        </authorList>
    </citation>
    <scope>NUCLEOTIDE SEQUENCE [LARGE SCALE GENOMIC DNA]</scope>
    <source>
        <strain evidence="2 3">8-3EHSu</strain>
    </source>
</reference>
<accession>A0A4Q7J1V2</accession>
<organism evidence="2 3">
    <name type="scientific">Amycolatopsis suaedae</name>
    <dbReference type="NCBI Taxonomy" id="2510978"/>
    <lineage>
        <taxon>Bacteria</taxon>
        <taxon>Bacillati</taxon>
        <taxon>Actinomycetota</taxon>
        <taxon>Actinomycetes</taxon>
        <taxon>Pseudonocardiales</taxon>
        <taxon>Pseudonocardiaceae</taxon>
        <taxon>Amycolatopsis</taxon>
    </lineage>
</organism>
<dbReference type="EMBL" id="SFCC01000015">
    <property type="protein sequence ID" value="RZQ60718.1"/>
    <property type="molecule type" value="Genomic_DNA"/>
</dbReference>
<feature type="signal peptide" evidence="1">
    <location>
        <begin position="1"/>
        <end position="21"/>
    </location>
</feature>
<dbReference type="PROSITE" id="PS51257">
    <property type="entry name" value="PROKAR_LIPOPROTEIN"/>
    <property type="match status" value="1"/>
</dbReference>
<evidence type="ECO:0008006" key="4">
    <source>
        <dbReference type="Google" id="ProtNLM"/>
    </source>
</evidence>
<evidence type="ECO:0000313" key="2">
    <source>
        <dbReference type="EMBL" id="RZQ60718.1"/>
    </source>
</evidence>
<keyword evidence="1" id="KW-0732">Signal</keyword>
<evidence type="ECO:0000256" key="1">
    <source>
        <dbReference type="SAM" id="SignalP"/>
    </source>
</evidence>
<keyword evidence="3" id="KW-1185">Reference proteome</keyword>
<dbReference type="Gene3D" id="2.50.20.20">
    <property type="match status" value="1"/>
</dbReference>
<protein>
    <recommendedName>
        <fullName evidence="4">LppX_LprAFG lipoprotein</fullName>
    </recommendedName>
</protein>
<dbReference type="Proteomes" id="UP000292003">
    <property type="component" value="Unassembled WGS sequence"/>
</dbReference>
<dbReference type="AlphaFoldDB" id="A0A4Q7J1V2"/>
<feature type="chain" id="PRO_5039699226" description="LppX_LprAFG lipoprotein" evidence="1">
    <location>
        <begin position="22"/>
        <end position="297"/>
    </location>
</feature>
<gene>
    <name evidence="2" type="ORF">EWH70_26755</name>
</gene>
<dbReference type="RefSeq" id="WP_130478291.1">
    <property type="nucleotide sequence ID" value="NZ_SFCC01000015.1"/>
</dbReference>